<organism evidence="11 12">
    <name type="scientific">Durusdinium trenchii</name>
    <dbReference type="NCBI Taxonomy" id="1381693"/>
    <lineage>
        <taxon>Eukaryota</taxon>
        <taxon>Sar</taxon>
        <taxon>Alveolata</taxon>
        <taxon>Dinophyceae</taxon>
        <taxon>Suessiales</taxon>
        <taxon>Symbiodiniaceae</taxon>
        <taxon>Durusdinium</taxon>
    </lineage>
</organism>
<dbReference type="Gene3D" id="3.80.10.10">
    <property type="entry name" value="Ribonuclease Inhibitor"/>
    <property type="match status" value="5"/>
</dbReference>
<keyword evidence="12" id="KW-1185">Reference proteome</keyword>
<keyword evidence="8" id="KW-0325">Glycoprotein</keyword>
<evidence type="ECO:0000256" key="6">
    <source>
        <dbReference type="ARBA" id="ARBA00023136"/>
    </source>
</evidence>
<feature type="transmembrane region" description="Helical" evidence="10">
    <location>
        <begin position="1089"/>
        <end position="1110"/>
    </location>
</feature>
<evidence type="ECO:0000256" key="8">
    <source>
        <dbReference type="ARBA" id="ARBA00023180"/>
    </source>
</evidence>
<accession>A0ABP0SD12</accession>
<name>A0ABP0SD12_9DINO</name>
<keyword evidence="3 10" id="KW-0812">Transmembrane</keyword>
<evidence type="ECO:0000313" key="11">
    <source>
        <dbReference type="EMBL" id="CAK9110135.1"/>
    </source>
</evidence>
<evidence type="ECO:0000256" key="2">
    <source>
        <dbReference type="ARBA" id="ARBA00022475"/>
    </source>
</evidence>
<evidence type="ECO:0000256" key="7">
    <source>
        <dbReference type="ARBA" id="ARBA00023170"/>
    </source>
</evidence>
<keyword evidence="2" id="KW-1003">Cell membrane</keyword>
<evidence type="ECO:0000313" key="12">
    <source>
        <dbReference type="Proteomes" id="UP001642464"/>
    </source>
</evidence>
<evidence type="ECO:0000256" key="9">
    <source>
        <dbReference type="ARBA" id="ARBA00037847"/>
    </source>
</evidence>
<dbReference type="Proteomes" id="UP001642464">
    <property type="component" value="Unassembled WGS sequence"/>
</dbReference>
<dbReference type="PANTHER" id="PTHR48052:SF8">
    <property type="entry name" value="LRR RECEPTOR-LIKE SERINE_THREONINE-PROTEIN KINASE FLS2"/>
    <property type="match status" value="1"/>
</dbReference>
<comment type="subcellular location">
    <subcellularLocation>
        <location evidence="1">Cell membrane</location>
    </subcellularLocation>
    <subcellularLocation>
        <location evidence="9">Endomembrane system</location>
        <topology evidence="9">Single-pass membrane protein</topology>
    </subcellularLocation>
</comment>
<reference evidence="11 12" key="1">
    <citation type="submission" date="2024-02" db="EMBL/GenBank/DDBJ databases">
        <authorList>
            <person name="Chen Y."/>
            <person name="Shah S."/>
            <person name="Dougan E. K."/>
            <person name="Thang M."/>
            <person name="Chan C."/>
        </authorList>
    </citation>
    <scope>NUCLEOTIDE SEQUENCE [LARGE SCALE GENOMIC DNA]</scope>
</reference>
<evidence type="ECO:0000256" key="10">
    <source>
        <dbReference type="SAM" id="Phobius"/>
    </source>
</evidence>
<gene>
    <name evidence="11" type="ORF">SCF082_LOCUS51157</name>
</gene>
<dbReference type="EMBL" id="CAXAMM010043461">
    <property type="protein sequence ID" value="CAK9110135.1"/>
    <property type="molecule type" value="Genomic_DNA"/>
</dbReference>
<dbReference type="InterPro" id="IPR032675">
    <property type="entry name" value="LRR_dom_sf"/>
</dbReference>
<feature type="transmembrane region" description="Helical" evidence="10">
    <location>
        <begin position="996"/>
        <end position="1018"/>
    </location>
</feature>
<dbReference type="PANTHER" id="PTHR48052">
    <property type="entry name" value="UNNAMED PRODUCT"/>
    <property type="match status" value="1"/>
</dbReference>
<keyword evidence="7" id="KW-0675">Receptor</keyword>
<keyword evidence="6 10" id="KW-0472">Membrane</keyword>
<proteinExistence type="predicted"/>
<evidence type="ECO:0000256" key="5">
    <source>
        <dbReference type="ARBA" id="ARBA00022989"/>
    </source>
</evidence>
<feature type="transmembrane region" description="Helical" evidence="10">
    <location>
        <begin position="1273"/>
        <end position="1292"/>
    </location>
</feature>
<evidence type="ECO:0000256" key="3">
    <source>
        <dbReference type="ARBA" id="ARBA00022692"/>
    </source>
</evidence>
<dbReference type="SUPFAM" id="SSF52058">
    <property type="entry name" value="L domain-like"/>
    <property type="match status" value="2"/>
</dbReference>
<keyword evidence="5 10" id="KW-1133">Transmembrane helix</keyword>
<feature type="transmembrane region" description="Helical" evidence="10">
    <location>
        <begin position="1323"/>
        <end position="1339"/>
    </location>
</feature>
<comment type="caution">
    <text evidence="11">The sequence shown here is derived from an EMBL/GenBank/DDBJ whole genome shotgun (WGS) entry which is preliminary data.</text>
</comment>
<evidence type="ECO:0000256" key="4">
    <source>
        <dbReference type="ARBA" id="ARBA00022729"/>
    </source>
</evidence>
<protein>
    <submittedName>
        <fullName evidence="11">LRR receptor-like serine/threonine-protein kinase RGI1 (Protein RECEPTOR OF RGF1 4) (Protein RGF1 INSENSITIVE 1) (Protein ROOT CLAVATA-HOMOLOG1 2)</fullName>
    </submittedName>
</protein>
<sequence>MTQLEKLYLDETEIVGRLSSFSKLIRLEELFLRNTGVQGELSSLRKLRKLQKLYLGNTKVAGELSGLEKMTQLKYLELSNAKVAGDLSSLQGLSQLHGVFLSHTKVTGDLSGLQNLTQLKQFFLSGTDIVGDLSGLQGMLQLERIDLDNTQIGGDISSLQRIQMLHYLILDNTKVSGNVSCLHSLSRLEHLGLENTKVGGNLLSLHAFTRLRELMLSNTPITGELSNLQTCSQLQVLDLSGSYVAGDLSSLRSFQAQHLETLVLSNTEVQGDLSSLQTMTQLKVLDLGNSKVAGDLRGLRTITELTALDLTSTKVAGDLSHLKTAAQLRFLDLANTKVAGNLSSLHQLTELEKLYLDSTEVVGDLSSLQTLSELQELFLSSTEAAGDLSNLQKIKYLEYLVLDNTKVSGDLSGLQTMAFLESLDLRGTAISGDVSSLKTLTQLQHLYLANTEVVGDLSVILHWHHIKTVDLSHTSVSGQLTAHWRGHALELRTFKLSHSQAKFVPTNEDLLELRVYYTSSGPDFLSKAVLPQLNVLELSGCPLHSQIGDLLLPLSACPVLTSIKAANCGLFGVLPSLKLASAQVDGITWTTWESPLLQSLLTWDLSSNKLDHVEAIPGNVQVLMLAGNPALSFADGVLRKAVTAGVFLDLQNVTLTNSTEIEELLEERALTKTPELFSVNLEGGYSCYSIMSKSLHITPEKLLPQDLCRCSPGFEGTAVNCKKCPGNTFKRSYSGICKTCPEGSEPEGGISCRCTFGDMVERAGVYSCPECRAGQASNGTSDEIHSDHKSENCIPCHNSHLVCADPGMLLWLAPPEEGFARLKVNDTLALPCLPPKKSRCNSTSGKGSAHPECAKGYRGILCSDCAAHHYLSNKICEPCRSGDMLPDHWQVAVAISAALALAAPFALVFLTLALVWVRHKPRWPAIGPWKDQLLIQAPILLQTCQLWAVLALLMKGEGQQGDAILPNWDLPYIEVLQFSVASLKGALNLQCKFDGAMIRLGFGLMAPVAPVLVVLCCLGMEAIDHGFGIAAALKALTLFYVGGASSTFKLLSCQRVDGERVSLPNEFAFRKWLPHLRCHDPSLSLVDTMGYVSAFCYGVLVPCALAYLYARQHLALLPGKMMMAPSVKDGNDGALEIRLAELSSCSWEKMLVKDQEGTLKRRLVAASAAHIAVLIRGRALVQLKDGAAIVKPSAGASGRSTEAHTSGGSNEQLQVGDVLNFMGAELDTKGTIKCRELAEAMMDRCLLEEAEASERALAGSKNILFKYARCRSIYMEIIQKLVAVALVSVVGSENGLEMSLTIILLMAAASAMVQPFLLPQVNVLQCGCFLCLAFAALSFSYQNAWLSRVALAAPFLLSAVLALRPDSTEGLAARIWQQLKETTDLEDARNGHHETWSSWNHDVLMRGVG</sequence>
<feature type="transmembrane region" description="Helical" evidence="10">
    <location>
        <begin position="889"/>
        <end position="917"/>
    </location>
</feature>
<keyword evidence="4" id="KW-0732">Signal</keyword>
<evidence type="ECO:0000256" key="1">
    <source>
        <dbReference type="ARBA" id="ARBA00004236"/>
    </source>
</evidence>